<dbReference type="PANTHER" id="PTHR18952:SF274">
    <property type="entry name" value="ALPHA-CARBONIC ANHYDRASE DOMAIN-CONTAINING PROTEIN"/>
    <property type="match status" value="1"/>
</dbReference>
<dbReference type="InterPro" id="IPR041891">
    <property type="entry name" value="Alpha_CA_prokaryot-like"/>
</dbReference>
<dbReference type="STRING" id="112498.A0A2D3USV2"/>
<dbReference type="Proteomes" id="UP000225277">
    <property type="component" value="Unassembled WGS sequence"/>
</dbReference>
<dbReference type="CDD" id="cd03124">
    <property type="entry name" value="alpha_CA_prokaryotic_like"/>
    <property type="match status" value="1"/>
</dbReference>
<accession>A0A2D3USV2</accession>
<gene>
    <name evidence="3" type="ORF">RCC_06332</name>
</gene>
<proteinExistence type="predicted"/>
<dbReference type="GO" id="GO:0004089">
    <property type="term" value="F:carbonate dehydratase activity"/>
    <property type="evidence" value="ECO:0007669"/>
    <property type="project" value="InterPro"/>
</dbReference>
<dbReference type="GeneID" id="35601471"/>
<dbReference type="AlphaFoldDB" id="A0A2D3USV2"/>
<dbReference type="RefSeq" id="XP_023627361.1">
    <property type="nucleotide sequence ID" value="XM_023771593.1"/>
</dbReference>
<protein>
    <submittedName>
        <fullName evidence="3">Related to carbonic anhydrase</fullName>
    </submittedName>
</protein>
<sequence length="272" mass="29923">MSLTRSLQLLAVSAGIVAACPELHKRQSGGVTERTWLYENANDWARQDPAWETCQTGTQQSPLSLRVGESVSRLASGALLDIDYPTEMTGELTNWGYGPSYALDHAEGDYTTLPAITFSENGVNETVYLASWHTHTPSEHTVDGTSTKAELHFVHYTAAGKPRAVLGFRIDHGVENSTFFNQLPPMIPLNDTTTAVPGVVLNPMAAVQEVDNFDNFWTYQGSLTTPPCTEGKRWFVAQEVMSMSDEQMQALLKVSAFSARPSQELWNHAVEA</sequence>
<dbReference type="SMART" id="SM01057">
    <property type="entry name" value="Carb_anhydrase"/>
    <property type="match status" value="1"/>
</dbReference>
<keyword evidence="1" id="KW-0732">Signal</keyword>
<dbReference type="Pfam" id="PF00194">
    <property type="entry name" value="Carb_anhydrase"/>
    <property type="match status" value="1"/>
</dbReference>
<dbReference type="OrthoDB" id="429145at2759"/>
<name>A0A2D3USV2_9PEZI</name>
<evidence type="ECO:0000313" key="3">
    <source>
        <dbReference type="EMBL" id="CZT20472.1"/>
    </source>
</evidence>
<dbReference type="InterPro" id="IPR036398">
    <property type="entry name" value="CA_dom_sf"/>
</dbReference>
<evidence type="ECO:0000256" key="1">
    <source>
        <dbReference type="SAM" id="SignalP"/>
    </source>
</evidence>
<dbReference type="EMBL" id="FJUY01000009">
    <property type="protein sequence ID" value="CZT20472.1"/>
    <property type="molecule type" value="Genomic_DNA"/>
</dbReference>
<feature type="chain" id="PRO_5013830849" evidence="1">
    <location>
        <begin position="20"/>
        <end position="272"/>
    </location>
</feature>
<dbReference type="PROSITE" id="PS51144">
    <property type="entry name" value="ALPHA_CA_2"/>
    <property type="match status" value="1"/>
</dbReference>
<organism evidence="3 4">
    <name type="scientific">Ramularia collo-cygni</name>
    <dbReference type="NCBI Taxonomy" id="112498"/>
    <lineage>
        <taxon>Eukaryota</taxon>
        <taxon>Fungi</taxon>
        <taxon>Dikarya</taxon>
        <taxon>Ascomycota</taxon>
        <taxon>Pezizomycotina</taxon>
        <taxon>Dothideomycetes</taxon>
        <taxon>Dothideomycetidae</taxon>
        <taxon>Mycosphaerellales</taxon>
        <taxon>Mycosphaerellaceae</taxon>
        <taxon>Ramularia</taxon>
    </lineage>
</organism>
<evidence type="ECO:0000259" key="2">
    <source>
        <dbReference type="PROSITE" id="PS51144"/>
    </source>
</evidence>
<reference evidence="3 4" key="1">
    <citation type="submission" date="2016-03" db="EMBL/GenBank/DDBJ databases">
        <authorList>
            <person name="Ploux O."/>
        </authorList>
    </citation>
    <scope>NUCLEOTIDE SEQUENCE [LARGE SCALE GENOMIC DNA]</scope>
    <source>
        <strain evidence="3 4">URUG2</strain>
    </source>
</reference>
<dbReference type="Gene3D" id="3.10.200.10">
    <property type="entry name" value="Alpha carbonic anhydrase"/>
    <property type="match status" value="1"/>
</dbReference>
<dbReference type="PROSITE" id="PS51257">
    <property type="entry name" value="PROKAR_LIPOPROTEIN"/>
    <property type="match status" value="1"/>
</dbReference>
<feature type="signal peptide" evidence="1">
    <location>
        <begin position="1"/>
        <end position="19"/>
    </location>
</feature>
<dbReference type="PANTHER" id="PTHR18952">
    <property type="entry name" value="CARBONIC ANHYDRASE"/>
    <property type="match status" value="1"/>
</dbReference>
<feature type="domain" description="Alpha-carbonic anhydrase" evidence="2">
    <location>
        <begin position="34"/>
        <end position="272"/>
    </location>
</feature>
<dbReference type="InterPro" id="IPR001148">
    <property type="entry name" value="CA_dom"/>
</dbReference>
<keyword evidence="4" id="KW-1185">Reference proteome</keyword>
<dbReference type="GO" id="GO:0008270">
    <property type="term" value="F:zinc ion binding"/>
    <property type="evidence" value="ECO:0007669"/>
    <property type="project" value="InterPro"/>
</dbReference>
<evidence type="ECO:0000313" key="4">
    <source>
        <dbReference type="Proteomes" id="UP000225277"/>
    </source>
</evidence>
<dbReference type="InterPro" id="IPR023561">
    <property type="entry name" value="Carbonic_anhydrase_a-class"/>
</dbReference>
<dbReference type="SUPFAM" id="SSF51069">
    <property type="entry name" value="Carbonic anhydrase"/>
    <property type="match status" value="1"/>
</dbReference>